<dbReference type="InterPro" id="IPR004242">
    <property type="entry name" value="Transposase_21"/>
</dbReference>
<organism evidence="1 2">
    <name type="scientific">Sistotremastrum suecicum HHB10207 ss-3</name>
    <dbReference type="NCBI Taxonomy" id="1314776"/>
    <lineage>
        <taxon>Eukaryota</taxon>
        <taxon>Fungi</taxon>
        <taxon>Dikarya</taxon>
        <taxon>Basidiomycota</taxon>
        <taxon>Agaricomycotina</taxon>
        <taxon>Agaricomycetes</taxon>
        <taxon>Sistotremastrales</taxon>
        <taxon>Sistotremastraceae</taxon>
        <taxon>Sistotremastrum</taxon>
    </lineage>
</organism>
<name>A0A165X6S1_9AGAM</name>
<evidence type="ECO:0000313" key="1">
    <source>
        <dbReference type="EMBL" id="KZT31886.1"/>
    </source>
</evidence>
<dbReference type="Pfam" id="PF02992">
    <property type="entry name" value="Transposase_21"/>
    <property type="match status" value="1"/>
</dbReference>
<proteinExistence type="predicted"/>
<gene>
    <name evidence="1" type="ORF">SISSUDRAFT_1072597</name>
</gene>
<accession>A0A165X6S1</accession>
<dbReference type="Proteomes" id="UP000076798">
    <property type="component" value="Unassembled WGS sequence"/>
</dbReference>
<keyword evidence="2" id="KW-1185">Reference proteome</keyword>
<dbReference type="EMBL" id="KV428434">
    <property type="protein sequence ID" value="KZT31886.1"/>
    <property type="molecule type" value="Genomic_DNA"/>
</dbReference>
<dbReference type="PANTHER" id="PTHR46579:SF2">
    <property type="entry name" value="C2H2-TYPE DOMAIN-CONTAINING PROTEIN"/>
    <property type="match status" value="1"/>
</dbReference>
<dbReference type="OrthoDB" id="3269001at2759"/>
<reference evidence="1 2" key="1">
    <citation type="journal article" date="2016" name="Mol. Biol. Evol.">
        <title>Comparative Genomics of Early-Diverging Mushroom-Forming Fungi Provides Insights into the Origins of Lignocellulose Decay Capabilities.</title>
        <authorList>
            <person name="Nagy L.G."/>
            <person name="Riley R."/>
            <person name="Tritt A."/>
            <person name="Adam C."/>
            <person name="Daum C."/>
            <person name="Floudas D."/>
            <person name="Sun H."/>
            <person name="Yadav J.S."/>
            <person name="Pangilinan J."/>
            <person name="Larsson K.H."/>
            <person name="Matsuura K."/>
            <person name="Barry K."/>
            <person name="Labutti K."/>
            <person name="Kuo R."/>
            <person name="Ohm R.A."/>
            <person name="Bhattacharya S.S."/>
            <person name="Shirouzu T."/>
            <person name="Yoshinaga Y."/>
            <person name="Martin F.M."/>
            <person name="Grigoriev I.V."/>
            <person name="Hibbett D.S."/>
        </authorList>
    </citation>
    <scope>NUCLEOTIDE SEQUENCE [LARGE SCALE GENOMIC DNA]</scope>
    <source>
        <strain evidence="1 2">HHB10207 ss-3</strain>
    </source>
</reference>
<dbReference type="STRING" id="1314776.A0A165X6S1"/>
<evidence type="ECO:0000313" key="2">
    <source>
        <dbReference type="Proteomes" id="UP000076798"/>
    </source>
</evidence>
<dbReference type="PANTHER" id="PTHR46579">
    <property type="entry name" value="F5/8 TYPE C DOMAIN-CONTAINING PROTEIN-RELATED"/>
    <property type="match status" value="1"/>
</dbReference>
<dbReference type="AlphaFoldDB" id="A0A165X6S1"/>
<sequence>MSCGIRYRVENMFLVAVIPGPREPSLSQINHLLAPLVDDLLQLWDPGVWYSSTPQNPDGCLVKAASVPLVCDLPAARRVGGFAGHSATCFCAYCALQKSDINELDMGRWPQRDPSTHRRLAQKWLDAPNASQQDALNTKNGIRWSELLRLPYWVPSEMCVIDTMHGVLLRLLGRHCQDILAFEMHSP</sequence>
<protein>
    <submittedName>
        <fullName evidence="1">Uncharacterized protein</fullName>
    </submittedName>
</protein>